<protein>
    <submittedName>
        <fullName evidence="2">Uncharacterized protein</fullName>
    </submittedName>
</protein>
<dbReference type="EMBL" id="CM009749">
    <property type="protein sequence ID" value="PUZ78199.1"/>
    <property type="molecule type" value="Genomic_DNA"/>
</dbReference>
<name>A0A2T7FDN5_9POAL</name>
<reference evidence="2 3" key="1">
    <citation type="submission" date="2018-04" db="EMBL/GenBank/DDBJ databases">
        <title>WGS assembly of Panicum hallii var. hallii HAL2.</title>
        <authorList>
            <person name="Lovell J."/>
            <person name="Jenkins J."/>
            <person name="Lowry D."/>
            <person name="Mamidi S."/>
            <person name="Sreedasyam A."/>
            <person name="Weng X."/>
            <person name="Barry K."/>
            <person name="Bonette J."/>
            <person name="Campitelli B."/>
            <person name="Daum C."/>
            <person name="Gordon S."/>
            <person name="Gould B."/>
            <person name="Lipzen A."/>
            <person name="MacQueen A."/>
            <person name="Palacio-Mejia J."/>
            <person name="Plott C."/>
            <person name="Shakirov E."/>
            <person name="Shu S."/>
            <person name="Yoshinaga Y."/>
            <person name="Zane M."/>
            <person name="Rokhsar D."/>
            <person name="Grimwood J."/>
            <person name="Schmutz J."/>
            <person name="Juenger T."/>
        </authorList>
    </citation>
    <scope>NUCLEOTIDE SEQUENCE [LARGE SCALE GENOMIC DNA]</scope>
    <source>
        <strain evidence="3">cv. HAL2</strain>
    </source>
</reference>
<accession>A0A2T7FDN5</accession>
<sequence length="78" mass="7883">MLRPPAAGRALLAPASLPLLAARYGPAFLSAPSLCAAGGLRPCGAPAAEPHPPSRVDELRGKDDRRDGGAGSSSIIRL</sequence>
<gene>
    <name evidence="2" type="ORF">GQ55_1G433900</name>
</gene>
<dbReference type="AlphaFoldDB" id="A0A2T7FDN5"/>
<evidence type="ECO:0000256" key="1">
    <source>
        <dbReference type="SAM" id="MobiDB-lite"/>
    </source>
</evidence>
<keyword evidence="3" id="KW-1185">Reference proteome</keyword>
<feature type="compositionally biased region" description="Basic and acidic residues" evidence="1">
    <location>
        <begin position="52"/>
        <end position="68"/>
    </location>
</feature>
<evidence type="ECO:0000313" key="2">
    <source>
        <dbReference type="EMBL" id="PUZ78199.1"/>
    </source>
</evidence>
<organism evidence="2 3">
    <name type="scientific">Panicum hallii var. hallii</name>
    <dbReference type="NCBI Taxonomy" id="1504633"/>
    <lineage>
        <taxon>Eukaryota</taxon>
        <taxon>Viridiplantae</taxon>
        <taxon>Streptophyta</taxon>
        <taxon>Embryophyta</taxon>
        <taxon>Tracheophyta</taxon>
        <taxon>Spermatophyta</taxon>
        <taxon>Magnoliopsida</taxon>
        <taxon>Liliopsida</taxon>
        <taxon>Poales</taxon>
        <taxon>Poaceae</taxon>
        <taxon>PACMAD clade</taxon>
        <taxon>Panicoideae</taxon>
        <taxon>Panicodae</taxon>
        <taxon>Paniceae</taxon>
        <taxon>Panicinae</taxon>
        <taxon>Panicum</taxon>
        <taxon>Panicum sect. Panicum</taxon>
    </lineage>
</organism>
<dbReference type="Proteomes" id="UP000244336">
    <property type="component" value="Chromosome 1"/>
</dbReference>
<feature type="region of interest" description="Disordered" evidence="1">
    <location>
        <begin position="41"/>
        <end position="78"/>
    </location>
</feature>
<evidence type="ECO:0000313" key="3">
    <source>
        <dbReference type="Proteomes" id="UP000244336"/>
    </source>
</evidence>
<dbReference type="Gramene" id="PUZ78199">
    <property type="protein sequence ID" value="PUZ78199"/>
    <property type="gene ID" value="GQ55_1G433900"/>
</dbReference>
<proteinExistence type="predicted"/>